<gene>
    <name evidence="3" type="ORF">PSON_ATCC_30995.1.T0150206</name>
</gene>
<dbReference type="EMBL" id="CAJJDN010000015">
    <property type="protein sequence ID" value="CAD8061246.1"/>
    <property type="molecule type" value="Genomic_DNA"/>
</dbReference>
<evidence type="ECO:0000256" key="1">
    <source>
        <dbReference type="SAM" id="MobiDB-lite"/>
    </source>
</evidence>
<dbReference type="AlphaFoldDB" id="A0A8S1L8W6"/>
<organism evidence="3 4">
    <name type="scientific">Paramecium sonneborni</name>
    <dbReference type="NCBI Taxonomy" id="65129"/>
    <lineage>
        <taxon>Eukaryota</taxon>
        <taxon>Sar</taxon>
        <taxon>Alveolata</taxon>
        <taxon>Ciliophora</taxon>
        <taxon>Intramacronucleata</taxon>
        <taxon>Oligohymenophorea</taxon>
        <taxon>Peniculida</taxon>
        <taxon>Parameciidae</taxon>
        <taxon>Paramecium</taxon>
    </lineage>
</organism>
<comment type="caution">
    <text evidence="3">The sequence shown here is derived from an EMBL/GenBank/DDBJ whole genome shotgun (WGS) entry which is preliminary data.</text>
</comment>
<proteinExistence type="predicted"/>
<name>A0A8S1L8W6_9CILI</name>
<dbReference type="Proteomes" id="UP000692954">
    <property type="component" value="Unassembled WGS sequence"/>
</dbReference>
<sequence length="369" mass="42793">MNKILLTFLLVCVCLCQEETLIQLENGVSLTNLNKLMTMDYSQLDCQANLLQVSHQLKMWGELYQDEKVIHHEIKLLSTAHKILSEQRFNRLRNSKTIHRAQRILAALRHNTHKKQHTIYQQWRVNEINQLKHSIQLLQTATTENESKQCCDRIEQLINKYLDERKHIAKQCGNADVTINIINDAEGKIQVINKKCNEKDSEVKVNRVDSIDKVIVGQSQQQRREEQAVVVTEQKQEQVVEEHQEQVVEEQQEQVVEEHHEQVVEEHHEQVVEEHHEQVVEEHHEQVVEEHHEQVVEEHHEQTETVTETVTQETVEESEELEETVIEETVTKTTSSKVVEVPDDEDDDVVEGELVTTQGVGASGEGGRT</sequence>
<keyword evidence="4" id="KW-1185">Reference proteome</keyword>
<evidence type="ECO:0000256" key="2">
    <source>
        <dbReference type="SAM" id="SignalP"/>
    </source>
</evidence>
<feature type="compositionally biased region" description="Low complexity" evidence="1">
    <location>
        <begin position="304"/>
        <end position="313"/>
    </location>
</feature>
<accession>A0A8S1L8W6</accession>
<protein>
    <submittedName>
        <fullName evidence="3">Uncharacterized protein</fullName>
    </submittedName>
</protein>
<reference evidence="3" key="1">
    <citation type="submission" date="2021-01" db="EMBL/GenBank/DDBJ databases">
        <authorList>
            <consortium name="Genoscope - CEA"/>
            <person name="William W."/>
        </authorList>
    </citation>
    <scope>NUCLEOTIDE SEQUENCE</scope>
</reference>
<keyword evidence="2" id="KW-0732">Signal</keyword>
<dbReference type="OrthoDB" id="285236at2759"/>
<feature type="signal peptide" evidence="2">
    <location>
        <begin position="1"/>
        <end position="16"/>
    </location>
</feature>
<feature type="chain" id="PRO_5035875208" evidence="2">
    <location>
        <begin position="17"/>
        <end position="369"/>
    </location>
</feature>
<feature type="region of interest" description="Disordered" evidence="1">
    <location>
        <begin position="298"/>
        <end position="317"/>
    </location>
</feature>
<evidence type="ECO:0000313" key="3">
    <source>
        <dbReference type="EMBL" id="CAD8061246.1"/>
    </source>
</evidence>
<evidence type="ECO:0000313" key="4">
    <source>
        <dbReference type="Proteomes" id="UP000692954"/>
    </source>
</evidence>